<evidence type="ECO:0000313" key="2">
    <source>
        <dbReference type="EMBL" id="SDH78382.1"/>
    </source>
</evidence>
<keyword evidence="4" id="KW-1185">Reference proteome</keyword>
<name>A0A1G8F8C3_ANETH</name>
<sequence>MKSKFIVIVFVLLILIGGGLFLKFQYDHSLQEIQQKTMEYLVKDKNYKESDIKKVESVHTKGGDMGVLVKVTFVDEPETEYSYQSYNGKIIQIEVNGERKAYPKSKHVETNNSMIKQMK</sequence>
<protein>
    <submittedName>
        <fullName evidence="1">DUF3139 domain-containing protein</fullName>
    </submittedName>
</protein>
<dbReference type="OrthoDB" id="2738731at2"/>
<evidence type="ECO:0000313" key="3">
    <source>
        <dbReference type="Proteomes" id="UP000198956"/>
    </source>
</evidence>
<dbReference type="EMBL" id="CP080764">
    <property type="protein sequence ID" value="QYY43042.1"/>
    <property type="molecule type" value="Genomic_DNA"/>
</dbReference>
<dbReference type="Proteomes" id="UP000826616">
    <property type="component" value="Chromosome"/>
</dbReference>
<evidence type="ECO:0000313" key="4">
    <source>
        <dbReference type="Proteomes" id="UP000826616"/>
    </source>
</evidence>
<organism evidence="2 3">
    <name type="scientific">Aneurinibacillus thermoaerophilus</name>
    <dbReference type="NCBI Taxonomy" id="143495"/>
    <lineage>
        <taxon>Bacteria</taxon>
        <taxon>Bacillati</taxon>
        <taxon>Bacillota</taxon>
        <taxon>Bacilli</taxon>
        <taxon>Bacillales</taxon>
        <taxon>Paenibacillaceae</taxon>
        <taxon>Aneurinibacillus group</taxon>
        <taxon>Aneurinibacillus</taxon>
    </lineage>
</organism>
<dbReference type="Proteomes" id="UP000198956">
    <property type="component" value="Unassembled WGS sequence"/>
</dbReference>
<accession>A0A1G8F8C3</accession>
<proteinExistence type="predicted"/>
<dbReference type="AlphaFoldDB" id="A0A1G8F8C3"/>
<dbReference type="GeneID" id="97140039"/>
<evidence type="ECO:0000313" key="1">
    <source>
        <dbReference type="EMBL" id="QYY43042.1"/>
    </source>
</evidence>
<dbReference type="InterPro" id="IPR021486">
    <property type="entry name" value="DUF3139"/>
</dbReference>
<dbReference type="Pfam" id="PF11337">
    <property type="entry name" value="DUF3139"/>
    <property type="match status" value="1"/>
</dbReference>
<dbReference type="RefSeq" id="WP_057900099.1">
    <property type="nucleotide sequence ID" value="NZ_CP080764.1"/>
</dbReference>
<dbReference type="EMBL" id="FNDE01000059">
    <property type="protein sequence ID" value="SDH78382.1"/>
    <property type="molecule type" value="Genomic_DNA"/>
</dbReference>
<reference evidence="1 4" key="2">
    <citation type="submission" date="2021-08" db="EMBL/GenBank/DDBJ databases">
        <title>Complete genome sequence of the strain Aneurinibacillus thermoaerophilus CCM 8960.</title>
        <authorList>
            <person name="Musilova J."/>
            <person name="Kourilova X."/>
            <person name="Pernicova I."/>
            <person name="Bezdicek M."/>
            <person name="Lengerova M."/>
            <person name="Obruca S."/>
            <person name="Sedlar K."/>
        </authorList>
    </citation>
    <scope>NUCLEOTIDE SEQUENCE [LARGE SCALE GENOMIC DNA]</scope>
    <source>
        <strain evidence="1 4">CCM 8960</strain>
    </source>
</reference>
<gene>
    <name evidence="1" type="ORF">K3F53_01525</name>
    <name evidence="2" type="ORF">SAMN04489735_10595</name>
</gene>
<reference evidence="2 3" key="1">
    <citation type="submission" date="2016-10" db="EMBL/GenBank/DDBJ databases">
        <authorList>
            <person name="de Groot N.N."/>
        </authorList>
    </citation>
    <scope>NUCLEOTIDE SEQUENCE [LARGE SCALE GENOMIC DNA]</scope>
    <source>
        <strain evidence="2 3">L 420-91</strain>
    </source>
</reference>